<accession>A0A448WN79</accession>
<sequence length="318" mass="34620">MGDVNDCSADFYGRERGFFECSGEPVCGAGCNGLLAEVGAAGLLFYQQTPGAEAPASAGPAYSTLPRSRLPTQRCHGDDDGDHEDDDEGRLLPAGHALTTGFVCSAAGQSPTDAGRQSPSLDNLIGVYSVGPGLAPQPVPVPVARPGGLVVNGLLLEQPGGQPGRQPMMASLRMQNPMMLTLPEVANLPTGPTNAAQTRRQLFCYPFSVSRPRPNRAEMKKIGCIHRICSSKLSELVVDCSRNRSRRHVVSIRFHITLLFQKNNKSTVFNLHSESLRSASMHRKMITTMSKTKQFWSQYLRLNSFLFFVYKYALESNS</sequence>
<dbReference type="Proteomes" id="UP000784294">
    <property type="component" value="Unassembled WGS sequence"/>
</dbReference>
<evidence type="ECO:0000256" key="1">
    <source>
        <dbReference type="SAM" id="MobiDB-lite"/>
    </source>
</evidence>
<reference evidence="2" key="1">
    <citation type="submission" date="2018-11" db="EMBL/GenBank/DDBJ databases">
        <authorList>
            <consortium name="Pathogen Informatics"/>
        </authorList>
    </citation>
    <scope>NUCLEOTIDE SEQUENCE</scope>
</reference>
<evidence type="ECO:0000313" key="2">
    <source>
        <dbReference type="EMBL" id="VEL15945.1"/>
    </source>
</evidence>
<feature type="region of interest" description="Disordered" evidence="1">
    <location>
        <begin position="55"/>
        <end position="90"/>
    </location>
</feature>
<protein>
    <submittedName>
        <fullName evidence="2">Uncharacterized protein</fullName>
    </submittedName>
</protein>
<gene>
    <name evidence="2" type="ORF">PXEA_LOCUS9385</name>
</gene>
<name>A0A448WN79_9PLAT</name>
<evidence type="ECO:0000313" key="3">
    <source>
        <dbReference type="Proteomes" id="UP000784294"/>
    </source>
</evidence>
<proteinExistence type="predicted"/>
<feature type="compositionally biased region" description="Acidic residues" evidence="1">
    <location>
        <begin position="79"/>
        <end position="88"/>
    </location>
</feature>
<keyword evidence="3" id="KW-1185">Reference proteome</keyword>
<dbReference type="EMBL" id="CAAALY010026517">
    <property type="protein sequence ID" value="VEL15945.1"/>
    <property type="molecule type" value="Genomic_DNA"/>
</dbReference>
<comment type="caution">
    <text evidence="2">The sequence shown here is derived from an EMBL/GenBank/DDBJ whole genome shotgun (WGS) entry which is preliminary data.</text>
</comment>
<organism evidence="2 3">
    <name type="scientific">Protopolystoma xenopodis</name>
    <dbReference type="NCBI Taxonomy" id="117903"/>
    <lineage>
        <taxon>Eukaryota</taxon>
        <taxon>Metazoa</taxon>
        <taxon>Spiralia</taxon>
        <taxon>Lophotrochozoa</taxon>
        <taxon>Platyhelminthes</taxon>
        <taxon>Monogenea</taxon>
        <taxon>Polyopisthocotylea</taxon>
        <taxon>Polystomatidea</taxon>
        <taxon>Polystomatidae</taxon>
        <taxon>Protopolystoma</taxon>
    </lineage>
</organism>
<dbReference type="AlphaFoldDB" id="A0A448WN79"/>